<evidence type="ECO:0000313" key="11">
    <source>
        <dbReference type="Proteomes" id="UP000479226"/>
    </source>
</evidence>
<evidence type="ECO:0000256" key="8">
    <source>
        <dbReference type="SAM" id="Phobius"/>
    </source>
</evidence>
<feature type="transmembrane region" description="Helical" evidence="8">
    <location>
        <begin position="329"/>
        <end position="361"/>
    </location>
</feature>
<accession>A0ABX0D7W7</accession>
<dbReference type="EMBL" id="JAAKZI010000007">
    <property type="protein sequence ID" value="NGN82984.1"/>
    <property type="molecule type" value="Genomic_DNA"/>
</dbReference>
<feature type="region of interest" description="Disordered" evidence="7">
    <location>
        <begin position="157"/>
        <end position="184"/>
    </location>
</feature>
<feature type="domain" description="ABC3 transporter permease C-terminal" evidence="9">
    <location>
        <begin position="730"/>
        <end position="847"/>
    </location>
</feature>
<dbReference type="Pfam" id="PF02687">
    <property type="entry name" value="FtsX"/>
    <property type="match status" value="2"/>
</dbReference>
<feature type="transmembrane region" description="Helical" evidence="8">
    <location>
        <begin position="772"/>
        <end position="799"/>
    </location>
</feature>
<dbReference type="PANTHER" id="PTHR30572">
    <property type="entry name" value="MEMBRANE COMPONENT OF TRANSPORTER-RELATED"/>
    <property type="match status" value="1"/>
</dbReference>
<feature type="transmembrane region" description="Helical" evidence="8">
    <location>
        <begin position="723"/>
        <end position="751"/>
    </location>
</feature>
<protein>
    <submittedName>
        <fullName evidence="10">ABC transporter permease</fullName>
    </submittedName>
</protein>
<feature type="transmembrane region" description="Helical" evidence="8">
    <location>
        <begin position="427"/>
        <end position="446"/>
    </location>
</feature>
<feature type="transmembrane region" description="Helical" evidence="8">
    <location>
        <begin position="811"/>
        <end position="837"/>
    </location>
</feature>
<organism evidence="10 11">
    <name type="scientific">Arthrobacter silviterrae</name>
    <dbReference type="NCBI Taxonomy" id="2026658"/>
    <lineage>
        <taxon>Bacteria</taxon>
        <taxon>Bacillati</taxon>
        <taxon>Actinomycetota</taxon>
        <taxon>Actinomycetes</taxon>
        <taxon>Micrococcales</taxon>
        <taxon>Micrococcaceae</taxon>
        <taxon>Arthrobacter</taxon>
    </lineage>
</organism>
<keyword evidence="4 8" id="KW-1133">Transmembrane helix</keyword>
<keyword evidence="11" id="KW-1185">Reference proteome</keyword>
<evidence type="ECO:0000256" key="5">
    <source>
        <dbReference type="ARBA" id="ARBA00023136"/>
    </source>
</evidence>
<keyword evidence="2" id="KW-1003">Cell membrane</keyword>
<dbReference type="Proteomes" id="UP000479226">
    <property type="component" value="Unassembled WGS sequence"/>
</dbReference>
<evidence type="ECO:0000256" key="2">
    <source>
        <dbReference type="ARBA" id="ARBA00022475"/>
    </source>
</evidence>
<comment type="caution">
    <text evidence="10">The sequence shown here is derived from an EMBL/GenBank/DDBJ whole genome shotgun (WGS) entry which is preliminary data.</text>
</comment>
<evidence type="ECO:0000313" key="10">
    <source>
        <dbReference type="EMBL" id="NGN82984.1"/>
    </source>
</evidence>
<evidence type="ECO:0000256" key="4">
    <source>
        <dbReference type="ARBA" id="ARBA00022989"/>
    </source>
</evidence>
<comment type="subcellular location">
    <subcellularLocation>
        <location evidence="1">Cell membrane</location>
        <topology evidence="1">Multi-pass membrane protein</topology>
    </subcellularLocation>
</comment>
<dbReference type="InterPro" id="IPR050250">
    <property type="entry name" value="Macrolide_Exporter_MacB"/>
</dbReference>
<dbReference type="RefSeq" id="WP_165181095.1">
    <property type="nucleotide sequence ID" value="NZ_JAAKZI010000007.1"/>
</dbReference>
<dbReference type="InterPro" id="IPR003838">
    <property type="entry name" value="ABC3_permease_C"/>
</dbReference>
<keyword evidence="5 8" id="KW-0472">Membrane</keyword>
<dbReference type="PANTHER" id="PTHR30572:SF4">
    <property type="entry name" value="ABC TRANSPORTER PERMEASE YTRF"/>
    <property type="match status" value="1"/>
</dbReference>
<feature type="transmembrane region" description="Helical" evidence="8">
    <location>
        <begin position="458"/>
        <end position="483"/>
    </location>
</feature>
<name>A0ABX0D7W7_9MICC</name>
<feature type="transmembrane region" description="Helical" evidence="8">
    <location>
        <begin position="504"/>
        <end position="526"/>
    </location>
</feature>
<feature type="compositionally biased region" description="Gly residues" evidence="7">
    <location>
        <begin position="160"/>
        <end position="172"/>
    </location>
</feature>
<sequence length="854" mass="84605">MLHVALSQLRNHSRRFIAITLAVLLAVAFLSATLMVNASAQASLTASLGQSYAKADLVASPTNSVALTAESAAAAARTPGIAASYPLRQEMVAVTADNATVAATLRNTPSSAALEPLALVSGSWPTAAGQVAVDAKTAAARHLAVGSTVSLLGNSAASPQGGGAKAEGGSGTQGAAPIAAPPSAVPPSVKATVTGIMAASADPQLSGLAQLAATASTVDAVSGPVAGYATIAVKLAPGTNVAAAATALESALKLPAGQVATPQQLTTNTVKSFTGGSDHLTIVLLAFAAVALLVSGLVVSNTFSVLVAQRTRELALLRCVGASRKQVRWSVILEAAVVGLVASVLGVLAAVGTMAAVVGLLRQNPDYAFATLGVPASSIIAGLVVGTLLTVVAALVPARSATRVAPLAALRPADDASMHNAAGRIRLGLGIALILAGGVGLVAGGLKASLLLAVPSGAASFVGIILAASLFVPRLVALTGHLARPAGVPGTMAKANAVRNPRRTTATASALLIGVTLVTMMMTGAATARQAFESQLSSHFPVDLTAMAVPGAPAFTDAELAKAAALPGVSAVARLVPVGTVTAGGQELAAYGIASSDAARLLGNSGNRPAPGTVVLPKGSQAAKAGTASLVDAGKATQLSVRVATTREFPPLVTLDSFPAATAGSPVLSRTAEQLWIKVNPALGANALSTLRTELASALHVDENQVDGAVLQKVMFNQVINTLLLVVTGLLAVAIVIALIGVANTLSLSVLERTRENSLLRALGLTRGQLRGMLALEAVLIAGVAAVIGSALGVLYGWLGAQSALGGFTTVVAVVPWAQVLLVVAVAAAAGLLASVVPARRAATLSPVEGLAMD</sequence>
<evidence type="ECO:0000256" key="7">
    <source>
        <dbReference type="SAM" id="MobiDB-lite"/>
    </source>
</evidence>
<evidence type="ECO:0000256" key="6">
    <source>
        <dbReference type="ARBA" id="ARBA00038076"/>
    </source>
</evidence>
<reference evidence="10 11" key="1">
    <citation type="submission" date="2020-02" db="EMBL/GenBank/DDBJ databases">
        <title>Genome sequence of the type strain DSM 27180 of Arthrobacter silviterrae.</title>
        <authorList>
            <person name="Gao J."/>
            <person name="Sun J."/>
        </authorList>
    </citation>
    <scope>NUCLEOTIDE SEQUENCE [LARGE SCALE GENOMIC DNA]</scope>
    <source>
        <strain evidence="10 11">DSM 27180</strain>
    </source>
</reference>
<evidence type="ECO:0000256" key="3">
    <source>
        <dbReference type="ARBA" id="ARBA00022692"/>
    </source>
</evidence>
<comment type="similarity">
    <text evidence="6">Belongs to the ABC-4 integral membrane protein family.</text>
</comment>
<gene>
    <name evidence="10" type="ORF">G6N77_05840</name>
</gene>
<feature type="transmembrane region" description="Helical" evidence="8">
    <location>
        <begin position="367"/>
        <end position="396"/>
    </location>
</feature>
<evidence type="ECO:0000259" key="9">
    <source>
        <dbReference type="Pfam" id="PF02687"/>
    </source>
</evidence>
<feature type="transmembrane region" description="Helical" evidence="8">
    <location>
        <begin position="282"/>
        <end position="308"/>
    </location>
</feature>
<keyword evidence="3 8" id="KW-0812">Transmembrane</keyword>
<feature type="domain" description="ABC3 transporter permease C-terminal" evidence="9">
    <location>
        <begin position="286"/>
        <end position="404"/>
    </location>
</feature>
<proteinExistence type="inferred from homology"/>
<evidence type="ECO:0000256" key="1">
    <source>
        <dbReference type="ARBA" id="ARBA00004651"/>
    </source>
</evidence>